<dbReference type="PANTHER" id="PTHR33653">
    <property type="entry name" value="RIBONUCLEASE VAPC2"/>
    <property type="match status" value="1"/>
</dbReference>
<dbReference type="GO" id="GO:0000287">
    <property type="term" value="F:magnesium ion binding"/>
    <property type="evidence" value="ECO:0007669"/>
    <property type="project" value="UniProtKB-UniRule"/>
</dbReference>
<keyword evidence="5 8" id="KW-0378">Hydrolase</keyword>
<keyword evidence="2 8" id="KW-1277">Toxin-antitoxin system</keyword>
<name>A0A1M7TGZ2_9ACTN</name>
<evidence type="ECO:0000256" key="2">
    <source>
        <dbReference type="ARBA" id="ARBA00022649"/>
    </source>
</evidence>
<evidence type="ECO:0000256" key="5">
    <source>
        <dbReference type="ARBA" id="ARBA00022801"/>
    </source>
</evidence>
<evidence type="ECO:0000256" key="7">
    <source>
        <dbReference type="ARBA" id="ARBA00038093"/>
    </source>
</evidence>
<comment type="cofactor">
    <cofactor evidence="1 8">
        <name>Mg(2+)</name>
        <dbReference type="ChEBI" id="CHEBI:18420"/>
    </cofactor>
</comment>
<evidence type="ECO:0000259" key="9">
    <source>
        <dbReference type="Pfam" id="PF01850"/>
    </source>
</evidence>
<feature type="domain" description="PIN" evidence="9">
    <location>
        <begin position="2"/>
        <end position="123"/>
    </location>
</feature>
<proteinExistence type="inferred from homology"/>
<dbReference type="InterPro" id="IPR050556">
    <property type="entry name" value="Type_II_TA_system_RNase"/>
</dbReference>
<evidence type="ECO:0000256" key="1">
    <source>
        <dbReference type="ARBA" id="ARBA00001946"/>
    </source>
</evidence>
<sequence>MIVLDTNVVSELMRPFPDTAVTTWMGAHARESLVTTAITVAEIRFGLARLRDGRRATELRQLADEVLGAFPGQVLPFDTAAAGLYGDIAAARERGGHPVDALDAQIAAICRAHSASLATRNSRDFVGTGVELLDPWRA</sequence>
<dbReference type="InterPro" id="IPR002716">
    <property type="entry name" value="PIN_dom"/>
</dbReference>
<dbReference type="Proteomes" id="UP000184428">
    <property type="component" value="Unassembled WGS sequence"/>
</dbReference>
<dbReference type="EC" id="3.1.-.-" evidence="8"/>
<organism evidence="10 11">
    <name type="scientific">Geodermatophilus obscurus</name>
    <dbReference type="NCBI Taxonomy" id="1861"/>
    <lineage>
        <taxon>Bacteria</taxon>
        <taxon>Bacillati</taxon>
        <taxon>Actinomycetota</taxon>
        <taxon>Actinomycetes</taxon>
        <taxon>Geodermatophilales</taxon>
        <taxon>Geodermatophilaceae</taxon>
        <taxon>Geodermatophilus</taxon>
    </lineage>
</organism>
<dbReference type="HAMAP" id="MF_00265">
    <property type="entry name" value="VapC_Nob1"/>
    <property type="match status" value="1"/>
</dbReference>
<evidence type="ECO:0000256" key="4">
    <source>
        <dbReference type="ARBA" id="ARBA00022723"/>
    </source>
</evidence>
<comment type="similarity">
    <text evidence="7 8">Belongs to the PINc/VapC protein family.</text>
</comment>
<reference evidence="10 11" key="1">
    <citation type="submission" date="2016-12" db="EMBL/GenBank/DDBJ databases">
        <authorList>
            <person name="Song W.-J."/>
            <person name="Kurnit D.M."/>
        </authorList>
    </citation>
    <scope>NUCLEOTIDE SEQUENCE [LARGE SCALE GENOMIC DNA]</scope>
    <source>
        <strain evidence="10 11">DSM 43162</strain>
    </source>
</reference>
<dbReference type="PANTHER" id="PTHR33653:SF1">
    <property type="entry name" value="RIBONUCLEASE VAPC2"/>
    <property type="match status" value="1"/>
</dbReference>
<dbReference type="InterPro" id="IPR029060">
    <property type="entry name" value="PIN-like_dom_sf"/>
</dbReference>
<keyword evidence="4 8" id="KW-0479">Metal-binding</keyword>
<evidence type="ECO:0000256" key="3">
    <source>
        <dbReference type="ARBA" id="ARBA00022722"/>
    </source>
</evidence>
<dbReference type="GO" id="GO:0090729">
    <property type="term" value="F:toxin activity"/>
    <property type="evidence" value="ECO:0007669"/>
    <property type="project" value="UniProtKB-KW"/>
</dbReference>
<dbReference type="Pfam" id="PF01850">
    <property type="entry name" value="PIN"/>
    <property type="match status" value="1"/>
</dbReference>
<dbReference type="SUPFAM" id="SSF88723">
    <property type="entry name" value="PIN domain-like"/>
    <property type="match status" value="1"/>
</dbReference>
<evidence type="ECO:0000256" key="8">
    <source>
        <dbReference type="HAMAP-Rule" id="MF_00265"/>
    </source>
</evidence>
<accession>A0A1M7TGZ2</accession>
<dbReference type="InterPro" id="IPR022907">
    <property type="entry name" value="VapC_family"/>
</dbReference>
<dbReference type="GO" id="GO:0016787">
    <property type="term" value="F:hydrolase activity"/>
    <property type="evidence" value="ECO:0007669"/>
    <property type="project" value="UniProtKB-KW"/>
</dbReference>
<feature type="binding site" evidence="8">
    <location>
        <position position="103"/>
    </location>
    <ligand>
        <name>Mg(2+)</name>
        <dbReference type="ChEBI" id="CHEBI:18420"/>
    </ligand>
</feature>
<dbReference type="EMBL" id="FRDM01000006">
    <property type="protein sequence ID" value="SHN70039.1"/>
    <property type="molecule type" value="Genomic_DNA"/>
</dbReference>
<dbReference type="RefSeq" id="WP_072916458.1">
    <property type="nucleotide sequence ID" value="NZ_FRDM01000006.1"/>
</dbReference>
<evidence type="ECO:0000313" key="10">
    <source>
        <dbReference type="EMBL" id="SHN70039.1"/>
    </source>
</evidence>
<gene>
    <name evidence="8" type="primary">vapC</name>
    <name evidence="10" type="ORF">SAMN05660350_01732</name>
</gene>
<evidence type="ECO:0000313" key="11">
    <source>
        <dbReference type="Proteomes" id="UP000184428"/>
    </source>
</evidence>
<dbReference type="AlphaFoldDB" id="A0A1M7TGZ2"/>
<protein>
    <recommendedName>
        <fullName evidence="8">Ribonuclease VapC</fullName>
        <shortName evidence="8">RNase VapC</shortName>
        <ecNumber evidence="8">3.1.-.-</ecNumber>
    </recommendedName>
    <alternativeName>
        <fullName evidence="8">Toxin VapC</fullName>
    </alternativeName>
</protein>
<evidence type="ECO:0000256" key="6">
    <source>
        <dbReference type="ARBA" id="ARBA00022842"/>
    </source>
</evidence>
<dbReference type="CDD" id="cd18731">
    <property type="entry name" value="PIN_NgFitB-like"/>
    <property type="match status" value="1"/>
</dbReference>
<keyword evidence="3 8" id="KW-0540">Nuclease</keyword>
<comment type="function">
    <text evidence="8">Toxic component of a toxin-antitoxin (TA) system. An RNase.</text>
</comment>
<feature type="binding site" evidence="8">
    <location>
        <position position="5"/>
    </location>
    <ligand>
        <name>Mg(2+)</name>
        <dbReference type="ChEBI" id="CHEBI:18420"/>
    </ligand>
</feature>
<dbReference type="Gene3D" id="3.40.50.1010">
    <property type="entry name" value="5'-nuclease"/>
    <property type="match status" value="1"/>
</dbReference>
<keyword evidence="8" id="KW-0800">Toxin</keyword>
<keyword evidence="6 8" id="KW-0460">Magnesium</keyword>
<dbReference type="GO" id="GO:0004540">
    <property type="term" value="F:RNA nuclease activity"/>
    <property type="evidence" value="ECO:0007669"/>
    <property type="project" value="InterPro"/>
</dbReference>
<dbReference type="OrthoDB" id="9804823at2"/>